<keyword evidence="1" id="KW-0732">Signal</keyword>
<keyword evidence="3" id="KW-1185">Reference proteome</keyword>
<dbReference type="AlphaFoldDB" id="A0AAV8VZS8"/>
<proteinExistence type="predicted"/>
<feature type="signal peptide" evidence="1">
    <location>
        <begin position="1"/>
        <end position="33"/>
    </location>
</feature>
<feature type="chain" id="PRO_5043854972" evidence="1">
    <location>
        <begin position="34"/>
        <end position="438"/>
    </location>
</feature>
<evidence type="ECO:0000256" key="1">
    <source>
        <dbReference type="SAM" id="SignalP"/>
    </source>
</evidence>
<sequence length="438" mass="50293">MTSLRPNKTFLLTLLLFCLILSILFLSNSPAKTKLLEASSEASNVTETYPGSFVHYVHPKPSNTSYCKFNYKLPFDLSIDANNVDFGPEQGKDSLYRILYNVIEATIGAGVPGVTYATHITADFVNYIPELIRYWDGLISVAAFVPDTDVALVLEQINQYCYCLPGMSRVSVHLVYHKKLPPSRKDVYFTRPDNCVLDDSSKLETHRPSRNFDESVIYPINVCRNVARTASMTDNVLVSDIQLMPSEHLAKRFWDMMIDFKYADCPNKVFVVPIFEVASTQEVPRTKKQLVQLVKEKKAVYFHRLVCSHCQKFPGVDAWMETDPGESVKPFLVTKREMPFHRWEPIYIGTKNEPLYNEKLSWEGLQDKMLQMLEMCLLGYKFVILDGAFLVHWPGIKKTKTKDETWRNGFVKGNSAEYQKILKKLSKKYKSNPQCKLQ</sequence>
<comment type="caution">
    <text evidence="2">The sequence shown here is derived from an EMBL/GenBank/DDBJ whole genome shotgun (WGS) entry which is preliminary data.</text>
</comment>
<reference evidence="2 3" key="1">
    <citation type="journal article" date="2023" name="Insect Mol. Biol.">
        <title>Genome sequencing provides insights into the evolution of gene families encoding plant cell wall-degrading enzymes in longhorned beetles.</title>
        <authorList>
            <person name="Shin N.R."/>
            <person name="Okamura Y."/>
            <person name="Kirsch R."/>
            <person name="Pauchet Y."/>
        </authorList>
    </citation>
    <scope>NUCLEOTIDE SEQUENCE [LARGE SCALE GENOMIC DNA]</scope>
    <source>
        <strain evidence="2">EAD_L_NR</strain>
    </source>
</reference>
<dbReference type="Proteomes" id="UP001159042">
    <property type="component" value="Unassembled WGS sequence"/>
</dbReference>
<dbReference type="Pfam" id="PF13896">
    <property type="entry name" value="Glyco_transf_49"/>
    <property type="match status" value="1"/>
</dbReference>
<evidence type="ECO:0000313" key="3">
    <source>
        <dbReference type="Proteomes" id="UP001159042"/>
    </source>
</evidence>
<protein>
    <submittedName>
        <fullName evidence="2">Uncharacterized protein</fullName>
    </submittedName>
</protein>
<dbReference type="EMBL" id="JANEYG010000018">
    <property type="protein sequence ID" value="KAJ8919402.1"/>
    <property type="molecule type" value="Genomic_DNA"/>
</dbReference>
<name>A0AAV8VZS8_9CUCU</name>
<gene>
    <name evidence="2" type="ORF">NQ315_016495</name>
</gene>
<evidence type="ECO:0000313" key="2">
    <source>
        <dbReference type="EMBL" id="KAJ8919402.1"/>
    </source>
</evidence>
<organism evidence="2 3">
    <name type="scientific">Exocentrus adspersus</name>
    <dbReference type="NCBI Taxonomy" id="1586481"/>
    <lineage>
        <taxon>Eukaryota</taxon>
        <taxon>Metazoa</taxon>
        <taxon>Ecdysozoa</taxon>
        <taxon>Arthropoda</taxon>
        <taxon>Hexapoda</taxon>
        <taxon>Insecta</taxon>
        <taxon>Pterygota</taxon>
        <taxon>Neoptera</taxon>
        <taxon>Endopterygota</taxon>
        <taxon>Coleoptera</taxon>
        <taxon>Polyphaga</taxon>
        <taxon>Cucujiformia</taxon>
        <taxon>Chrysomeloidea</taxon>
        <taxon>Cerambycidae</taxon>
        <taxon>Lamiinae</taxon>
        <taxon>Acanthocinini</taxon>
        <taxon>Exocentrus</taxon>
    </lineage>
</organism>
<dbReference type="PANTHER" id="PTHR47412:SF1">
    <property type="entry name" value="FI01434P-RELATED"/>
    <property type="match status" value="1"/>
</dbReference>
<accession>A0AAV8VZS8</accession>
<dbReference type="PANTHER" id="PTHR47412">
    <property type="entry name" value="FI01434P-RELATED"/>
    <property type="match status" value="1"/>
</dbReference>